<keyword evidence="1" id="KW-0812">Transmembrane</keyword>
<feature type="domain" description="DUF6534" evidence="2">
    <location>
        <begin position="167"/>
        <end position="253"/>
    </location>
</feature>
<keyword evidence="4" id="KW-1185">Reference proteome</keyword>
<gene>
    <name evidence="3" type="ORF">R3P38DRAFT_3352598</name>
</gene>
<dbReference type="EMBL" id="JAWWNJ010000024">
    <property type="protein sequence ID" value="KAK7031342.1"/>
    <property type="molecule type" value="Genomic_DNA"/>
</dbReference>
<reference evidence="3 4" key="1">
    <citation type="journal article" date="2024" name="J Genomics">
        <title>Draft genome sequencing and assembly of Favolaschia claudopus CIRM-BRFM 2984 isolated from oak limbs.</title>
        <authorList>
            <person name="Navarro D."/>
            <person name="Drula E."/>
            <person name="Chaduli D."/>
            <person name="Cazenave R."/>
            <person name="Ahrendt S."/>
            <person name="Wang J."/>
            <person name="Lipzen A."/>
            <person name="Daum C."/>
            <person name="Barry K."/>
            <person name="Grigoriev I.V."/>
            <person name="Favel A."/>
            <person name="Rosso M.N."/>
            <person name="Martin F."/>
        </authorList>
    </citation>
    <scope>NUCLEOTIDE SEQUENCE [LARGE SCALE GENOMIC DNA]</scope>
    <source>
        <strain evidence="3 4">CIRM-BRFM 2984</strain>
    </source>
</reference>
<evidence type="ECO:0000256" key="1">
    <source>
        <dbReference type="SAM" id="Phobius"/>
    </source>
</evidence>
<feature type="transmembrane region" description="Helical" evidence="1">
    <location>
        <begin position="85"/>
        <end position="107"/>
    </location>
</feature>
<feature type="transmembrane region" description="Helical" evidence="1">
    <location>
        <begin position="119"/>
        <end position="138"/>
    </location>
</feature>
<organism evidence="3 4">
    <name type="scientific">Favolaschia claudopus</name>
    <dbReference type="NCBI Taxonomy" id="2862362"/>
    <lineage>
        <taxon>Eukaryota</taxon>
        <taxon>Fungi</taxon>
        <taxon>Dikarya</taxon>
        <taxon>Basidiomycota</taxon>
        <taxon>Agaricomycotina</taxon>
        <taxon>Agaricomycetes</taxon>
        <taxon>Agaricomycetidae</taxon>
        <taxon>Agaricales</taxon>
        <taxon>Marasmiineae</taxon>
        <taxon>Mycenaceae</taxon>
        <taxon>Favolaschia</taxon>
    </lineage>
</organism>
<keyword evidence="1" id="KW-1133">Transmembrane helix</keyword>
<dbReference type="Pfam" id="PF20152">
    <property type="entry name" value="DUF6534"/>
    <property type="match status" value="1"/>
</dbReference>
<dbReference type="InterPro" id="IPR045339">
    <property type="entry name" value="DUF6534"/>
</dbReference>
<evidence type="ECO:0000313" key="3">
    <source>
        <dbReference type="EMBL" id="KAK7031342.1"/>
    </source>
</evidence>
<keyword evidence="1" id="KW-0472">Membrane</keyword>
<feature type="transmembrane region" description="Helical" evidence="1">
    <location>
        <begin position="158"/>
        <end position="181"/>
    </location>
</feature>
<feature type="transmembrane region" description="Helical" evidence="1">
    <location>
        <begin position="12"/>
        <end position="36"/>
    </location>
</feature>
<dbReference type="PANTHER" id="PTHR40465:SF1">
    <property type="entry name" value="DUF6534 DOMAIN-CONTAINING PROTEIN"/>
    <property type="match status" value="1"/>
</dbReference>
<feature type="transmembrane region" description="Helical" evidence="1">
    <location>
        <begin position="230"/>
        <end position="249"/>
    </location>
</feature>
<evidence type="ECO:0000259" key="2">
    <source>
        <dbReference type="Pfam" id="PF20152"/>
    </source>
</evidence>
<name>A0AAW0BY76_9AGAR</name>
<proteinExistence type="predicted"/>
<feature type="transmembrane region" description="Helical" evidence="1">
    <location>
        <begin position="202"/>
        <end position="224"/>
    </location>
</feature>
<comment type="caution">
    <text evidence="3">The sequence shown here is derived from an EMBL/GenBank/DDBJ whole genome shotgun (WGS) entry which is preliminary data.</text>
</comment>
<dbReference type="AlphaFoldDB" id="A0AAW0BY76"/>
<feature type="transmembrane region" description="Helical" evidence="1">
    <location>
        <begin position="48"/>
        <end position="73"/>
    </location>
</feature>
<dbReference type="PANTHER" id="PTHR40465">
    <property type="entry name" value="CHROMOSOME 1, WHOLE GENOME SHOTGUN SEQUENCE"/>
    <property type="match status" value="1"/>
</dbReference>
<sequence length="334" mass="36753">MSSDLPPTATLGAFLAGCFAAVGLSAVLGFQCFLYFRLFPADSQQYKALVVWIWLLDAAHTALICTGAWDYLILHFGDRDAVENIFPVVALTVALTAVITLSANIFYGWRIHKLSKHNWWLTGPLAFLSIVRVGLAFTTTTEMLISKTFPAFAARFKILFTSGLVVSAVTDIIVSCGRYYFLRNLRQGYTMTHEAVDAVVVFTVNDGCLTCAVVIASIICWLVSPGTFYYLAIYLSIAKLYANSVLATLNLRNWYRHRYIGPRAISMFNRPARANGVALPASQAMDSSGQPTSISNIGPEKMEVFVAHQVEYVQDFPHEEVDGSGSSRKSVTIA</sequence>
<protein>
    <recommendedName>
        <fullName evidence="2">DUF6534 domain-containing protein</fullName>
    </recommendedName>
</protein>
<evidence type="ECO:0000313" key="4">
    <source>
        <dbReference type="Proteomes" id="UP001362999"/>
    </source>
</evidence>
<dbReference type="Proteomes" id="UP001362999">
    <property type="component" value="Unassembled WGS sequence"/>
</dbReference>
<accession>A0AAW0BY76</accession>